<name>A0ACC1Q6F8_9APHY</name>
<protein>
    <submittedName>
        <fullName evidence="1">Uncharacterized protein</fullName>
    </submittedName>
</protein>
<proteinExistence type="predicted"/>
<reference evidence="1" key="1">
    <citation type="submission" date="2022-08" db="EMBL/GenBank/DDBJ databases">
        <title>Genome Sequence of Pycnoporus sanguineus.</title>
        <authorList>
            <person name="Buettner E."/>
        </authorList>
    </citation>
    <scope>NUCLEOTIDE SEQUENCE</scope>
    <source>
        <strain evidence="1">CG-C14</strain>
    </source>
</reference>
<comment type="caution">
    <text evidence="1">The sequence shown here is derived from an EMBL/GenBank/DDBJ whole genome shotgun (WGS) entry which is preliminary data.</text>
</comment>
<gene>
    <name evidence="1" type="ORF">NUW54_g1874</name>
</gene>
<dbReference type="Proteomes" id="UP001144978">
    <property type="component" value="Unassembled WGS sequence"/>
</dbReference>
<evidence type="ECO:0000313" key="2">
    <source>
        <dbReference type="Proteomes" id="UP001144978"/>
    </source>
</evidence>
<accession>A0ACC1Q6F8</accession>
<organism evidence="1 2">
    <name type="scientific">Trametes sanguinea</name>
    <dbReference type="NCBI Taxonomy" id="158606"/>
    <lineage>
        <taxon>Eukaryota</taxon>
        <taxon>Fungi</taxon>
        <taxon>Dikarya</taxon>
        <taxon>Basidiomycota</taxon>
        <taxon>Agaricomycotina</taxon>
        <taxon>Agaricomycetes</taxon>
        <taxon>Polyporales</taxon>
        <taxon>Polyporaceae</taxon>
        <taxon>Trametes</taxon>
    </lineage>
</organism>
<dbReference type="EMBL" id="JANSHE010000328">
    <property type="protein sequence ID" value="KAJ3012427.1"/>
    <property type="molecule type" value="Genomic_DNA"/>
</dbReference>
<evidence type="ECO:0000313" key="1">
    <source>
        <dbReference type="EMBL" id="KAJ3012427.1"/>
    </source>
</evidence>
<sequence>MTQNGKDVLDIHAISAWIRLGQKYQIDELVEEGLAILHEHYPDSLSKALSRSSGFSGLKAIAVVNLARLTGKASLLPTALLACCCLEAEIVKGFEREDGTRERLDPEDLGRCYAAKATLIRTTTASIVSLLDPFPPSSCEDPQKCEDQRRVNLEYLTETLYADICPDTLFVEEKCEDIVLPTWCDLCGPCRSALKAQIHDERKALWNELPGILDVAVDVGWHGNSG</sequence>
<keyword evidence="2" id="KW-1185">Reference proteome</keyword>